<feature type="compositionally biased region" description="Low complexity" evidence="7">
    <location>
        <begin position="1"/>
        <end position="15"/>
    </location>
</feature>
<dbReference type="PANTHER" id="PTHR12684:SF2">
    <property type="entry name" value="TRNA 2'-PHOSPHOTRANSFERASE 1"/>
    <property type="match status" value="1"/>
</dbReference>
<dbReference type="OrthoDB" id="419694at2759"/>
<feature type="region of interest" description="Disordered" evidence="7">
    <location>
        <begin position="1"/>
        <end position="21"/>
    </location>
</feature>
<dbReference type="STRING" id="764103.G7E8V7"/>
<feature type="region of interest" description="Disordered" evidence="7">
    <location>
        <begin position="34"/>
        <end position="53"/>
    </location>
</feature>
<evidence type="ECO:0000313" key="9">
    <source>
        <dbReference type="Proteomes" id="UP000009131"/>
    </source>
</evidence>
<evidence type="ECO:0000256" key="2">
    <source>
        <dbReference type="ARBA" id="ARBA00009836"/>
    </source>
</evidence>
<dbReference type="EMBL" id="BABT02000220">
    <property type="protein sequence ID" value="GAA99575.1"/>
    <property type="molecule type" value="Genomic_DNA"/>
</dbReference>
<dbReference type="GO" id="GO:0006388">
    <property type="term" value="P:tRNA splicing, via endonucleolytic cleavage and ligation"/>
    <property type="evidence" value="ECO:0007669"/>
    <property type="project" value="TreeGrafter"/>
</dbReference>
<evidence type="ECO:0000313" key="8">
    <source>
        <dbReference type="EMBL" id="GAA99575.1"/>
    </source>
</evidence>
<keyword evidence="4" id="KW-0808">Transferase</keyword>
<evidence type="ECO:0000256" key="4">
    <source>
        <dbReference type="ARBA" id="ARBA00022679"/>
    </source>
</evidence>
<evidence type="ECO:0000256" key="6">
    <source>
        <dbReference type="ARBA" id="ARBA00047949"/>
    </source>
</evidence>
<keyword evidence="5" id="KW-0520">NAD</keyword>
<evidence type="ECO:0000256" key="3">
    <source>
        <dbReference type="ARBA" id="ARBA00012007"/>
    </source>
</evidence>
<organism evidence="8 9">
    <name type="scientific">Mixia osmundae (strain CBS 9802 / IAM 14324 / JCM 22182 / KY 12970)</name>
    <dbReference type="NCBI Taxonomy" id="764103"/>
    <lineage>
        <taxon>Eukaryota</taxon>
        <taxon>Fungi</taxon>
        <taxon>Dikarya</taxon>
        <taxon>Basidiomycota</taxon>
        <taxon>Pucciniomycotina</taxon>
        <taxon>Mixiomycetes</taxon>
        <taxon>Mixiales</taxon>
        <taxon>Mixiaceae</taxon>
        <taxon>Mixia</taxon>
    </lineage>
</organism>
<comment type="similarity">
    <text evidence="2">Belongs to the KptA/TPT1 family.</text>
</comment>
<dbReference type="EC" id="2.7.1.160" evidence="3"/>
<dbReference type="RefSeq" id="XP_014568797.1">
    <property type="nucleotide sequence ID" value="XM_014713311.1"/>
</dbReference>
<dbReference type="InterPro" id="IPR042080">
    <property type="entry name" value="RNA_2'-PTrans_N"/>
</dbReference>
<dbReference type="FunCoup" id="G7E8V7">
    <property type="interactions" value="27"/>
</dbReference>
<dbReference type="Pfam" id="PF01885">
    <property type="entry name" value="PTS_2-RNA"/>
    <property type="match status" value="1"/>
</dbReference>
<comment type="caution">
    <text evidence="8">The sequence shown here is derived from an EMBL/GenBank/DDBJ whole genome shotgun (WGS) entry which is preliminary data.</text>
</comment>
<accession>G7E8V7</accession>
<dbReference type="Proteomes" id="UP000009131">
    <property type="component" value="Unassembled WGS sequence"/>
</dbReference>
<dbReference type="PANTHER" id="PTHR12684">
    <property type="entry name" value="PUTATIVE PHOSPHOTRANSFERASE"/>
    <property type="match status" value="1"/>
</dbReference>
<reference evidence="8 9" key="1">
    <citation type="journal article" date="2011" name="J. Gen. Appl. Microbiol.">
        <title>Draft genome sequencing of the enigmatic basidiomycete Mixia osmundae.</title>
        <authorList>
            <person name="Nishida H."/>
            <person name="Nagatsuka Y."/>
            <person name="Sugiyama J."/>
        </authorList>
    </citation>
    <scope>NUCLEOTIDE SEQUENCE [LARGE SCALE GENOMIC DNA]</scope>
    <source>
        <strain evidence="9">CBS 9802 / IAM 14324 / JCM 22182 / KY 12970</strain>
    </source>
</reference>
<evidence type="ECO:0000256" key="1">
    <source>
        <dbReference type="ARBA" id="ARBA00003343"/>
    </source>
</evidence>
<dbReference type="InterPro" id="IPR002745">
    <property type="entry name" value="Ptrans_KptA/Tpt1"/>
</dbReference>
<dbReference type="OMA" id="RHGASQM"/>
<dbReference type="Gene3D" id="3.20.170.30">
    <property type="match status" value="1"/>
</dbReference>
<dbReference type="SUPFAM" id="SSF56399">
    <property type="entry name" value="ADP-ribosylation"/>
    <property type="match status" value="1"/>
</dbReference>
<sequence>MSARTSASSFASSSAGETPRAASTALVINAQSGTSSIAQPHAASPLKPGRRDTLEVQQSKALSYILRHGASKEQLKLRPDGFIKVDDLLRRPKLKGLTVEGLHGIVANDAKRRYTLASEVDQLTGGPCEWIRANQGHSLPVDFLELIPIATAEELPVAVHGTYLPLWEVIRVQGLKTMSRTHIHLARGPPGSPDVTSGIRPNCNVYIYVDAKAAMADGIEFFSSANDVILTRGQNGVLSPRYFQKVSKPDGTLLA</sequence>
<reference evidence="8 9" key="2">
    <citation type="journal article" date="2012" name="Open Biol.">
        <title>Characteristics of nucleosomes and linker DNA regions on the genome of the basidiomycete Mixia osmundae revealed by mono- and dinucleosome mapping.</title>
        <authorList>
            <person name="Nishida H."/>
            <person name="Kondo S."/>
            <person name="Matsumoto T."/>
            <person name="Suzuki Y."/>
            <person name="Yoshikawa H."/>
            <person name="Taylor T.D."/>
            <person name="Sugiyama J."/>
        </authorList>
    </citation>
    <scope>NUCLEOTIDE SEQUENCE [LARGE SCALE GENOMIC DNA]</scope>
    <source>
        <strain evidence="9">CBS 9802 / IAM 14324 / JCM 22182 / KY 12970</strain>
    </source>
</reference>
<evidence type="ECO:0000256" key="7">
    <source>
        <dbReference type="SAM" id="MobiDB-lite"/>
    </source>
</evidence>
<protein>
    <recommendedName>
        <fullName evidence="3">2'-phosphotransferase</fullName>
        <ecNumber evidence="3">2.7.1.160</ecNumber>
    </recommendedName>
</protein>
<evidence type="ECO:0000256" key="5">
    <source>
        <dbReference type="ARBA" id="ARBA00023027"/>
    </source>
</evidence>
<dbReference type="eggNOG" id="KOG2278">
    <property type="taxonomic scope" value="Eukaryota"/>
</dbReference>
<dbReference type="InParanoid" id="G7E8V7"/>
<proteinExistence type="inferred from homology"/>
<comment type="catalytic activity">
    <reaction evidence="6">
        <text>2'-phospho-[ligated tRNA] + NAD(+) = mature tRNA + ADP-alpha-D-ribose 1'',2''-cyclic phosphate + nicotinamide</text>
        <dbReference type="Rhea" id="RHEA:23324"/>
        <dbReference type="Rhea" id="RHEA-COMP:11106"/>
        <dbReference type="Rhea" id="RHEA-COMP:11107"/>
        <dbReference type="ChEBI" id="CHEBI:17154"/>
        <dbReference type="ChEBI" id="CHEBI:57540"/>
        <dbReference type="ChEBI" id="CHEBI:76596"/>
        <dbReference type="ChEBI" id="CHEBI:82883"/>
        <dbReference type="ChEBI" id="CHEBI:85027"/>
        <dbReference type="EC" id="2.7.1.160"/>
    </reaction>
</comment>
<dbReference type="GO" id="GO:0000215">
    <property type="term" value="F:tRNA 2'-phosphotransferase activity"/>
    <property type="evidence" value="ECO:0007669"/>
    <property type="project" value="UniProtKB-EC"/>
</dbReference>
<comment type="function">
    <text evidence="1">Catalyzes the last step of tRNA splicing, the transfer of the splice junction 2'-phosphate from ligated tRNA to NAD to produce ADP-ribose 1''-2'' cyclic phosphate.</text>
</comment>
<name>G7E8V7_MIXOS</name>
<dbReference type="Gene3D" id="1.10.10.970">
    <property type="entry name" value="RNA 2'-phosphotransferase, Tpt1/KptA family, N-terminal domain"/>
    <property type="match status" value="1"/>
</dbReference>
<dbReference type="AlphaFoldDB" id="G7E8V7"/>
<keyword evidence="9" id="KW-1185">Reference proteome</keyword>
<gene>
    <name evidence="8" type="primary">Mo06276</name>
    <name evidence="8" type="ORF">E5Q_06276</name>
</gene>
<dbReference type="HOGENOM" id="CLU_052998_1_0_1"/>
<dbReference type="InterPro" id="IPR042081">
    <property type="entry name" value="RNA_2'-PTrans_C"/>
</dbReference>